<proteinExistence type="predicted"/>
<dbReference type="KEGG" id="tsr:106540669"/>
<dbReference type="GO" id="GO:0005730">
    <property type="term" value="C:nucleolus"/>
    <property type="evidence" value="ECO:0007669"/>
    <property type="project" value="TreeGrafter"/>
</dbReference>
<dbReference type="OrthoDB" id="72892at2759"/>
<keyword evidence="2" id="KW-1185">Reference proteome</keyword>
<dbReference type="InterPro" id="IPR016024">
    <property type="entry name" value="ARM-type_fold"/>
</dbReference>
<dbReference type="SUPFAM" id="SSF48371">
    <property type="entry name" value="ARM repeat"/>
    <property type="match status" value="1"/>
</dbReference>
<name>A0A6I9Y365_9SAUR</name>
<dbReference type="RefSeq" id="XP_013911340.1">
    <property type="nucleotide sequence ID" value="XM_014055865.1"/>
</dbReference>
<dbReference type="GeneID" id="106540669"/>
<evidence type="ECO:0000259" key="1">
    <source>
        <dbReference type="Pfam" id="PF16201"/>
    </source>
</evidence>
<dbReference type="Proteomes" id="UP000504617">
    <property type="component" value="Unplaced"/>
</dbReference>
<evidence type="ECO:0000313" key="2">
    <source>
        <dbReference type="Proteomes" id="UP000504617"/>
    </source>
</evidence>
<reference evidence="3" key="1">
    <citation type="submission" date="2025-08" db="UniProtKB">
        <authorList>
            <consortium name="RefSeq"/>
        </authorList>
    </citation>
    <scope>IDENTIFICATION</scope>
</reference>
<feature type="domain" description="URB1 C-terminal" evidence="1">
    <location>
        <begin position="1"/>
        <end position="176"/>
    </location>
</feature>
<dbReference type="InterPro" id="IPR032436">
    <property type="entry name" value="URB1_C"/>
</dbReference>
<gene>
    <name evidence="3" type="primary">LOC106540669</name>
</gene>
<dbReference type="GO" id="GO:0000466">
    <property type="term" value="P:maturation of 5.8S rRNA from tricistronic rRNA transcript (SSU-rRNA, 5.8S rRNA, LSU-rRNA)"/>
    <property type="evidence" value="ECO:0007669"/>
    <property type="project" value="TreeGrafter"/>
</dbReference>
<sequence length="590" mass="69029">MRAAAYHVLSSFRSHLEAARFREQKQLLYLMDVVQNGIKQPNLRFTFPLTLYIARVAQQILKPEEHMYTKLNRFLLSHQYLDLRKVPGFFHLFYSFDSEHKMEREWVLAIIGEGLRDKNCYQLYDYQRIFHIILSFFHSPLCDEATQYQILEILQNAAYITKAAYELIRDHSLLTWLLSVVEKRFLENKLLIHIISLIDTLWKTNLGNKQTSLSSSSQLKELKENRKFLPIQLINEFLHVLLILLNHIRTNLDPVAFIQFFSVLSSVLEYRTLVIKAFREMGRFVVNEHILSNNDVLILLYKWSIISKDVELQDDLHVVAQQYQIKELLRNTDRNKPRLHSQASIRLAQRRSKIEIEAAAISVWKEVYLNECRTLLRSVFIHWEPVLLETSAKLPTEQKGYRNSDLTCKIAYLVFRWLVTSFLDSNLNIQNALLTFWWLKKCGFGNNIILDYILKDGTLKRAVFKLYSSICNASEVMKLSELSVLNGIMLHLLESQGLAENNFHGAVKKFCLTEVTEVNKAASIFLSSIYIGDIWLGASQPDMFMTHIKLICGATDTERNDKKRLEFEDSMVSLCKDIYSFLSLHRHIQY</sequence>
<dbReference type="PANTHER" id="PTHR13500:SF0">
    <property type="entry name" value="NUCLEOLAR PRE-RIBOSOMAL-ASSOCIATED PROTEIN 1"/>
    <property type="match status" value="1"/>
</dbReference>
<dbReference type="AlphaFoldDB" id="A0A6I9Y365"/>
<accession>A0A6I9Y365</accession>
<evidence type="ECO:0000313" key="3">
    <source>
        <dbReference type="RefSeq" id="XP_013911340.1"/>
    </source>
</evidence>
<organism evidence="2 3">
    <name type="scientific">Thamnophis sirtalis</name>
    <dbReference type="NCBI Taxonomy" id="35019"/>
    <lineage>
        <taxon>Eukaryota</taxon>
        <taxon>Metazoa</taxon>
        <taxon>Chordata</taxon>
        <taxon>Craniata</taxon>
        <taxon>Vertebrata</taxon>
        <taxon>Euteleostomi</taxon>
        <taxon>Lepidosauria</taxon>
        <taxon>Squamata</taxon>
        <taxon>Bifurcata</taxon>
        <taxon>Unidentata</taxon>
        <taxon>Episquamata</taxon>
        <taxon>Toxicofera</taxon>
        <taxon>Serpentes</taxon>
        <taxon>Colubroidea</taxon>
        <taxon>Colubridae</taxon>
        <taxon>Natricinae</taxon>
        <taxon>Thamnophis</taxon>
    </lineage>
</organism>
<protein>
    <submittedName>
        <fullName evidence="3">Nucleolar pre-ribosomal-associated protein 1-like</fullName>
    </submittedName>
</protein>
<dbReference type="Pfam" id="PF16201">
    <property type="entry name" value="NopRA1"/>
    <property type="match status" value="1"/>
</dbReference>
<dbReference type="InterPro" id="IPR039844">
    <property type="entry name" value="URB1"/>
</dbReference>
<dbReference type="PANTHER" id="PTHR13500">
    <property type="entry name" value="NUCLEOLAR PRERIBOSOMAL-ASSOCIATED PROTEIN 1"/>
    <property type="match status" value="1"/>
</dbReference>
<dbReference type="GO" id="GO:0000463">
    <property type="term" value="P:maturation of LSU-rRNA from tricistronic rRNA transcript (SSU-rRNA, 5.8S rRNA, LSU-rRNA)"/>
    <property type="evidence" value="ECO:0007669"/>
    <property type="project" value="TreeGrafter"/>
</dbReference>